<dbReference type="Proteomes" id="UP000481583">
    <property type="component" value="Unassembled WGS sequence"/>
</dbReference>
<accession>A0A6G4UDU1</accession>
<organism evidence="1 2">
    <name type="scientific">Streptomyces coryli</name>
    <dbReference type="NCBI Taxonomy" id="1128680"/>
    <lineage>
        <taxon>Bacteria</taxon>
        <taxon>Bacillati</taxon>
        <taxon>Actinomycetota</taxon>
        <taxon>Actinomycetes</taxon>
        <taxon>Kitasatosporales</taxon>
        <taxon>Streptomycetaceae</taxon>
        <taxon>Streptomyces</taxon>
    </lineage>
</organism>
<gene>
    <name evidence="1" type="ORF">G5C51_41435</name>
</gene>
<reference evidence="1 2" key="1">
    <citation type="submission" date="2020-02" db="EMBL/GenBank/DDBJ databases">
        <title>Whole-genome analyses of novel actinobacteria.</title>
        <authorList>
            <person name="Sahin N."/>
        </authorList>
    </citation>
    <scope>NUCLEOTIDE SEQUENCE [LARGE SCALE GENOMIC DNA]</scope>
    <source>
        <strain evidence="1 2">A7024</strain>
    </source>
</reference>
<comment type="caution">
    <text evidence="1">The sequence shown here is derived from an EMBL/GenBank/DDBJ whole genome shotgun (WGS) entry which is preliminary data.</text>
</comment>
<dbReference type="EMBL" id="JAAKZV010000479">
    <property type="protein sequence ID" value="NGN70334.1"/>
    <property type="molecule type" value="Genomic_DNA"/>
</dbReference>
<proteinExistence type="predicted"/>
<evidence type="ECO:0000313" key="1">
    <source>
        <dbReference type="EMBL" id="NGN70334.1"/>
    </source>
</evidence>
<sequence>TLDEGSVGVLGPMVRAAAGTISAGLRGATQLGVVR</sequence>
<protein>
    <submittedName>
        <fullName evidence="1">IclR family transcriptional regulator</fullName>
    </submittedName>
</protein>
<keyword evidence="2" id="KW-1185">Reference proteome</keyword>
<name>A0A6G4UDU1_9ACTN</name>
<feature type="non-terminal residue" evidence="1">
    <location>
        <position position="1"/>
    </location>
</feature>
<evidence type="ECO:0000313" key="2">
    <source>
        <dbReference type="Proteomes" id="UP000481583"/>
    </source>
</evidence>
<dbReference type="AlphaFoldDB" id="A0A6G4UDU1"/>